<dbReference type="KEGG" id="pti:PHATRDRAFT_31433"/>
<dbReference type="AlphaFoldDB" id="B7FRB6"/>
<feature type="transmembrane region" description="Helical" evidence="9">
    <location>
        <begin position="479"/>
        <end position="499"/>
    </location>
</feature>
<dbReference type="RefSeq" id="XP_002177013.1">
    <property type="nucleotide sequence ID" value="XM_002176977.1"/>
</dbReference>
<feature type="domain" description="ABC transporter" evidence="10">
    <location>
        <begin position="51"/>
        <end position="301"/>
    </location>
</feature>
<dbReference type="EMBL" id="CM000605">
    <property type="protein sequence ID" value="EEC51476.1"/>
    <property type="molecule type" value="Genomic_DNA"/>
</dbReference>
<keyword evidence="2" id="KW-0813">Transport</keyword>
<keyword evidence="4" id="KW-0547">Nucleotide-binding</keyword>
<comment type="subcellular location">
    <subcellularLocation>
        <location evidence="1">Membrane</location>
        <topology evidence="1">Multi-pass membrane protein</topology>
    </subcellularLocation>
</comment>
<organism evidence="11 12">
    <name type="scientific">Phaeodactylum tricornutum (strain CCAP 1055/1)</name>
    <dbReference type="NCBI Taxonomy" id="556484"/>
    <lineage>
        <taxon>Eukaryota</taxon>
        <taxon>Sar</taxon>
        <taxon>Stramenopiles</taxon>
        <taxon>Ochrophyta</taxon>
        <taxon>Bacillariophyta</taxon>
        <taxon>Bacillariophyceae</taxon>
        <taxon>Bacillariophycidae</taxon>
        <taxon>Naviculales</taxon>
        <taxon>Phaeodactylaceae</taxon>
        <taxon>Phaeodactylum</taxon>
    </lineage>
</organism>
<accession>B7FRB6</accession>
<dbReference type="Pfam" id="PF00005">
    <property type="entry name" value="ABC_tran"/>
    <property type="match status" value="1"/>
</dbReference>
<keyword evidence="6 9" id="KW-1133">Transmembrane helix</keyword>
<evidence type="ECO:0000256" key="1">
    <source>
        <dbReference type="ARBA" id="ARBA00004141"/>
    </source>
</evidence>
<dbReference type="Pfam" id="PF01061">
    <property type="entry name" value="ABC2_membrane"/>
    <property type="match status" value="1"/>
</dbReference>
<dbReference type="InterPro" id="IPR050352">
    <property type="entry name" value="ABCG_transporters"/>
</dbReference>
<dbReference type="PROSITE" id="PS50893">
    <property type="entry name" value="ABC_TRANSPORTER_2"/>
    <property type="match status" value="1"/>
</dbReference>
<feature type="compositionally biased region" description="Basic and acidic residues" evidence="8">
    <location>
        <begin position="28"/>
        <end position="48"/>
    </location>
</feature>
<dbReference type="PANTHER" id="PTHR48041:SF139">
    <property type="entry name" value="PROTEIN SCARLET"/>
    <property type="match status" value="1"/>
</dbReference>
<gene>
    <name evidence="11" type="ORF">PHATRDRAFT_31433</name>
</gene>
<evidence type="ECO:0000256" key="7">
    <source>
        <dbReference type="ARBA" id="ARBA00023136"/>
    </source>
</evidence>
<feature type="transmembrane region" description="Helical" evidence="9">
    <location>
        <begin position="505"/>
        <end position="526"/>
    </location>
</feature>
<evidence type="ECO:0000313" key="11">
    <source>
        <dbReference type="EMBL" id="EEC51476.1"/>
    </source>
</evidence>
<evidence type="ECO:0000259" key="10">
    <source>
        <dbReference type="PROSITE" id="PS50893"/>
    </source>
</evidence>
<dbReference type="InterPro" id="IPR003439">
    <property type="entry name" value="ABC_transporter-like_ATP-bd"/>
</dbReference>
<keyword evidence="3 9" id="KW-0812">Transmembrane</keyword>
<keyword evidence="5" id="KW-0067">ATP-binding</keyword>
<dbReference type="InterPro" id="IPR013525">
    <property type="entry name" value="ABC2_TM"/>
</dbReference>
<protein>
    <recommendedName>
        <fullName evidence="10">ABC transporter domain-containing protein</fullName>
    </recommendedName>
</protein>
<dbReference type="PANTHER" id="PTHR48041">
    <property type="entry name" value="ABC TRANSPORTER G FAMILY MEMBER 28"/>
    <property type="match status" value="1"/>
</dbReference>
<dbReference type="InterPro" id="IPR003593">
    <property type="entry name" value="AAA+_ATPase"/>
</dbReference>
<evidence type="ECO:0000256" key="3">
    <source>
        <dbReference type="ARBA" id="ARBA00022692"/>
    </source>
</evidence>
<feature type="transmembrane region" description="Helical" evidence="9">
    <location>
        <begin position="388"/>
        <end position="409"/>
    </location>
</feature>
<dbReference type="OrthoDB" id="190880at2759"/>
<dbReference type="InterPro" id="IPR027417">
    <property type="entry name" value="P-loop_NTPase"/>
</dbReference>
<dbReference type="GO" id="GO:0005524">
    <property type="term" value="F:ATP binding"/>
    <property type="evidence" value="ECO:0007669"/>
    <property type="project" value="UniProtKB-KW"/>
</dbReference>
<name>B7FRB6_PHATC</name>
<evidence type="ECO:0000256" key="6">
    <source>
        <dbReference type="ARBA" id="ARBA00022989"/>
    </source>
</evidence>
<dbReference type="SUPFAM" id="SSF52540">
    <property type="entry name" value="P-loop containing nucleoside triphosphate hydrolases"/>
    <property type="match status" value="1"/>
</dbReference>
<dbReference type="eggNOG" id="KOG0061">
    <property type="taxonomic scope" value="Eukaryota"/>
</dbReference>
<feature type="transmembrane region" description="Helical" evidence="9">
    <location>
        <begin position="612"/>
        <end position="633"/>
    </location>
</feature>
<reference evidence="12" key="2">
    <citation type="submission" date="2008-08" db="EMBL/GenBank/DDBJ databases">
        <authorList>
            <consortium name="Diatom Consortium"/>
            <person name="Grigoriev I."/>
            <person name="Grimwood J."/>
            <person name="Kuo A."/>
            <person name="Otillar R.P."/>
            <person name="Salamov A."/>
            <person name="Detter J.C."/>
            <person name="Lindquist E."/>
            <person name="Shapiro H."/>
            <person name="Lucas S."/>
            <person name="Glavina del Rio T."/>
            <person name="Pitluck S."/>
            <person name="Rokhsar D."/>
            <person name="Bowler C."/>
        </authorList>
    </citation>
    <scope>GENOME REANNOTATION</scope>
    <source>
        <strain evidence="12">CCAP 1055/1</strain>
    </source>
</reference>
<dbReference type="GeneID" id="7196649"/>
<keyword evidence="7 9" id="KW-0472">Membrane</keyword>
<evidence type="ECO:0000256" key="9">
    <source>
        <dbReference type="SAM" id="Phobius"/>
    </source>
</evidence>
<dbReference type="GO" id="GO:0016020">
    <property type="term" value="C:membrane"/>
    <property type="evidence" value="ECO:0007669"/>
    <property type="project" value="UniProtKB-SubCell"/>
</dbReference>
<dbReference type="GO" id="GO:0016887">
    <property type="term" value="F:ATP hydrolysis activity"/>
    <property type="evidence" value="ECO:0007669"/>
    <property type="project" value="InterPro"/>
</dbReference>
<dbReference type="GO" id="GO:0140359">
    <property type="term" value="F:ABC-type transporter activity"/>
    <property type="evidence" value="ECO:0007669"/>
    <property type="project" value="InterPro"/>
</dbReference>
<dbReference type="Proteomes" id="UP000000759">
    <property type="component" value="Chromosome 1"/>
</dbReference>
<evidence type="ECO:0000313" key="12">
    <source>
        <dbReference type="Proteomes" id="UP000000759"/>
    </source>
</evidence>
<evidence type="ECO:0000256" key="4">
    <source>
        <dbReference type="ARBA" id="ARBA00022741"/>
    </source>
</evidence>
<sequence length="641" mass="70847">MEDVESGDGTGNYGNEIADDSNNNNPRVLDRDDSELDKHDDPFAPREGKTLTWTNIHMTLAGKGEESERKLLDNVWGEVPEKQTTAVMGPSGAGKTSLLNILAGRASSHGRVKIESDVRLNNYSVDPTNIKVRKLIAFVAQDDSLQVTSTPREAIRFSAKLRLPRATTDHQLDKLTDRMITELGLTACADSIVGGELIKGISGGERKRTSVGVELVVKPALVFLDEPTSGLDSFSAVQLCQVLKKVANAGSSVFFTIHQPSSEIFNSFDHLILMNKGRVMYTGSVHGVPDFFASRGHPNPPNYNPADFIMNVAQSVPVKQLNEDGFFPTDERKMGEAFVPDDGKDALGITVTRRTARGVDVYDTKPPGLVTQVKLLFTREINNLRRDVTALGARFGLTIFLGVLVGIIFLDVGKTDPTVAVNLQSHFGALIMVLLMSMFGTAQPALLSFPEERPVFLREYSTNHYSVISYFLSRLTMEAVVTGLQVFVQAIITYFMIGFQLSFGLFWAVTYSLAMASTALAVLLGCSVEDPKLAQEMLPILFVPQMLFAGFFVVPDLIPVWLRWARYLCTLTYAIRILLVEEFYDCDPGNPEANNACNDLVSNIDADPDETWWNWLVLVALFGVARIFALYILRQKSTKFF</sequence>
<dbReference type="Pfam" id="PF19055">
    <property type="entry name" value="ABC2_membrane_7"/>
    <property type="match status" value="1"/>
</dbReference>
<dbReference type="HOGENOM" id="CLU_000604_57_6_1"/>
<evidence type="ECO:0000256" key="2">
    <source>
        <dbReference type="ARBA" id="ARBA00022448"/>
    </source>
</evidence>
<evidence type="ECO:0000256" key="5">
    <source>
        <dbReference type="ARBA" id="ARBA00022840"/>
    </source>
</evidence>
<evidence type="ECO:0000256" key="8">
    <source>
        <dbReference type="SAM" id="MobiDB-lite"/>
    </source>
</evidence>
<dbReference type="PaxDb" id="2850-Phatr31433"/>
<dbReference type="Gene3D" id="3.40.50.300">
    <property type="entry name" value="P-loop containing nucleotide triphosphate hydrolases"/>
    <property type="match status" value="1"/>
</dbReference>
<dbReference type="CDD" id="cd03213">
    <property type="entry name" value="ABCG_EPDR"/>
    <property type="match status" value="1"/>
</dbReference>
<feature type="region of interest" description="Disordered" evidence="8">
    <location>
        <begin position="1"/>
        <end position="48"/>
    </location>
</feature>
<dbReference type="InterPro" id="IPR043926">
    <property type="entry name" value="ABCG_dom"/>
</dbReference>
<feature type="transmembrane region" description="Helical" evidence="9">
    <location>
        <begin position="538"/>
        <end position="558"/>
    </location>
</feature>
<feature type="transmembrane region" description="Helical" evidence="9">
    <location>
        <begin position="429"/>
        <end position="449"/>
    </location>
</feature>
<reference evidence="11 12" key="1">
    <citation type="journal article" date="2008" name="Nature">
        <title>The Phaeodactylum genome reveals the evolutionary history of diatom genomes.</title>
        <authorList>
            <person name="Bowler C."/>
            <person name="Allen A.E."/>
            <person name="Badger J.H."/>
            <person name="Grimwood J."/>
            <person name="Jabbari K."/>
            <person name="Kuo A."/>
            <person name="Maheswari U."/>
            <person name="Martens C."/>
            <person name="Maumus F."/>
            <person name="Otillar R.P."/>
            <person name="Rayko E."/>
            <person name="Salamov A."/>
            <person name="Vandepoele K."/>
            <person name="Beszteri B."/>
            <person name="Gruber A."/>
            <person name="Heijde M."/>
            <person name="Katinka M."/>
            <person name="Mock T."/>
            <person name="Valentin K."/>
            <person name="Verret F."/>
            <person name="Berges J.A."/>
            <person name="Brownlee C."/>
            <person name="Cadoret J.P."/>
            <person name="Chiovitti A."/>
            <person name="Choi C.J."/>
            <person name="Coesel S."/>
            <person name="De Martino A."/>
            <person name="Detter J.C."/>
            <person name="Durkin C."/>
            <person name="Falciatore A."/>
            <person name="Fournet J."/>
            <person name="Haruta M."/>
            <person name="Huysman M.J."/>
            <person name="Jenkins B.D."/>
            <person name="Jiroutova K."/>
            <person name="Jorgensen R.E."/>
            <person name="Joubert Y."/>
            <person name="Kaplan A."/>
            <person name="Kroger N."/>
            <person name="Kroth P.G."/>
            <person name="La Roche J."/>
            <person name="Lindquist E."/>
            <person name="Lommer M."/>
            <person name="Martin-Jezequel V."/>
            <person name="Lopez P.J."/>
            <person name="Lucas S."/>
            <person name="Mangogna M."/>
            <person name="McGinnis K."/>
            <person name="Medlin L.K."/>
            <person name="Montsant A."/>
            <person name="Oudot-Le Secq M.P."/>
            <person name="Napoli C."/>
            <person name="Obornik M."/>
            <person name="Parker M.S."/>
            <person name="Petit J.L."/>
            <person name="Porcel B.M."/>
            <person name="Poulsen N."/>
            <person name="Robison M."/>
            <person name="Rychlewski L."/>
            <person name="Rynearson T.A."/>
            <person name="Schmutz J."/>
            <person name="Shapiro H."/>
            <person name="Siaut M."/>
            <person name="Stanley M."/>
            <person name="Sussman M.R."/>
            <person name="Taylor A.R."/>
            <person name="Vardi A."/>
            <person name="von Dassow P."/>
            <person name="Vyverman W."/>
            <person name="Willis A."/>
            <person name="Wyrwicz L.S."/>
            <person name="Rokhsar D.S."/>
            <person name="Weissenbach J."/>
            <person name="Armbrust E.V."/>
            <person name="Green B.R."/>
            <person name="Van de Peer Y."/>
            <person name="Grigoriev I.V."/>
        </authorList>
    </citation>
    <scope>NUCLEOTIDE SEQUENCE [LARGE SCALE GENOMIC DNA]</scope>
    <source>
        <strain evidence="11 12">CCAP 1055/1</strain>
    </source>
</reference>
<keyword evidence="12" id="KW-1185">Reference proteome</keyword>
<dbReference type="SMART" id="SM00382">
    <property type="entry name" value="AAA"/>
    <property type="match status" value="1"/>
</dbReference>
<proteinExistence type="predicted"/>
<dbReference type="InParanoid" id="B7FRB6"/>